<dbReference type="InterPro" id="IPR050739">
    <property type="entry name" value="MFP"/>
</dbReference>
<feature type="domain" description="AprE-like beta-barrel" evidence="2">
    <location>
        <begin position="302"/>
        <end position="402"/>
    </location>
</feature>
<dbReference type="PRINTS" id="PR01490">
    <property type="entry name" value="RTXTOXIND"/>
</dbReference>
<dbReference type="PANTHER" id="PTHR30386">
    <property type="entry name" value="MEMBRANE FUSION SUBUNIT OF EMRAB-TOLC MULTIDRUG EFFLUX PUMP"/>
    <property type="match status" value="1"/>
</dbReference>
<keyword evidence="4" id="KW-1185">Reference proteome</keyword>
<keyword evidence="1" id="KW-1133">Transmembrane helix</keyword>
<name>A0ABY4DXM0_9NEIS</name>
<proteinExistence type="predicted"/>
<gene>
    <name evidence="3" type="ORF">LVJ83_06585</name>
</gene>
<dbReference type="InterPro" id="IPR058982">
    <property type="entry name" value="Beta-barrel_AprE"/>
</dbReference>
<reference evidence="3 4" key="1">
    <citation type="journal article" date="2022" name="Res Sq">
        <title>Evolution of multicellular longitudinally dividing oral cavity symbionts (Neisseriaceae).</title>
        <authorList>
            <person name="Nyongesa S."/>
            <person name="Weber P."/>
            <person name="Bernet E."/>
            <person name="Pullido F."/>
            <person name="Nieckarz M."/>
            <person name="Delaby M."/>
            <person name="Nieves C."/>
            <person name="Viehboeck T."/>
            <person name="Krause N."/>
            <person name="Rivera-Millot A."/>
            <person name="Nakamura A."/>
            <person name="Vischer N."/>
            <person name="VanNieuwenhze M."/>
            <person name="Brun Y."/>
            <person name="Cava F."/>
            <person name="Bulgheresi S."/>
            <person name="Veyrier F."/>
        </authorList>
    </citation>
    <scope>NUCLEOTIDE SEQUENCE [LARGE SCALE GENOMIC DNA]</scope>
    <source>
        <strain evidence="3 4">CCUG 63373m</strain>
    </source>
</reference>
<dbReference type="Pfam" id="PF26002">
    <property type="entry name" value="Beta-barrel_AprE"/>
    <property type="match status" value="1"/>
</dbReference>
<evidence type="ECO:0000313" key="4">
    <source>
        <dbReference type="Proteomes" id="UP000829817"/>
    </source>
</evidence>
<evidence type="ECO:0000313" key="3">
    <source>
        <dbReference type="EMBL" id="UOO83218.1"/>
    </source>
</evidence>
<evidence type="ECO:0000259" key="2">
    <source>
        <dbReference type="Pfam" id="PF26002"/>
    </source>
</evidence>
<dbReference type="Gene3D" id="2.40.30.170">
    <property type="match status" value="1"/>
</dbReference>
<protein>
    <submittedName>
        <fullName evidence="3">HlyD family efflux transporter periplasmic adaptor subunit</fullName>
    </submittedName>
</protein>
<dbReference type="EMBL" id="CP091508">
    <property type="protein sequence ID" value="UOO83218.1"/>
    <property type="molecule type" value="Genomic_DNA"/>
</dbReference>
<evidence type="ECO:0000256" key="1">
    <source>
        <dbReference type="SAM" id="Phobius"/>
    </source>
</evidence>
<dbReference type="PANTHER" id="PTHR30386:SF28">
    <property type="entry name" value="EXPORTED PROTEIN"/>
    <property type="match status" value="1"/>
</dbReference>
<keyword evidence="1" id="KW-0472">Membrane</keyword>
<keyword evidence="1" id="KW-0812">Transmembrane</keyword>
<sequence length="425" mass="47771">MSETPEHFFRPEVFEAKKHKWTGRIVLTRPFSFVFLSWCAAIVAALIVIFAVFGSYTRKTTVEGQLLPVSGLVKVYAPDMGIISEKKFADGDFVRQGDELFTLSTSRYNGSGDIQQRLAAEAALKKTLLLQEIGQVQRVHEGDGRVLRSSLVKLQSQLGDVRKQLAGQVRRVKLAEQVVEKYRPLLQQGFISEQQMMGYEGDYLDQLSRLDALRREETGIEREIGEQQISLKNLPQRQQTELSQLNRAIASINQEMLDWDLKQRQSIRASKSGYVSTSNVEVGQQVDPSRLLLSIVPEDAELVANLYVPSRAIGFIKPDDKVVLRYQAYPYQKFGHAGGKVVSIAKTALGKQELAGLGVIFTDAALLNEPAYLIKVKLDKQSIQVYGEEKPLQIGMVVEADVLHERKKLYEWVLDPLYSVSGKLN</sequence>
<accession>A0ABY4DXM0</accession>
<organism evidence="3 4">
    <name type="scientific">Uruburuella testudinis</name>
    <dbReference type="NCBI Taxonomy" id="1282863"/>
    <lineage>
        <taxon>Bacteria</taxon>
        <taxon>Pseudomonadati</taxon>
        <taxon>Pseudomonadota</taxon>
        <taxon>Betaproteobacteria</taxon>
        <taxon>Neisseriales</taxon>
        <taxon>Neisseriaceae</taxon>
        <taxon>Uruburuella</taxon>
    </lineage>
</organism>
<dbReference type="RefSeq" id="WP_244787679.1">
    <property type="nucleotide sequence ID" value="NZ_CP091508.1"/>
</dbReference>
<feature type="transmembrane region" description="Helical" evidence="1">
    <location>
        <begin position="31"/>
        <end position="53"/>
    </location>
</feature>
<dbReference type="Proteomes" id="UP000829817">
    <property type="component" value="Chromosome"/>
</dbReference>